<reference evidence="1" key="2">
    <citation type="journal article" date="2015" name="Data Brief">
        <title>Shoot transcriptome of the giant reed, Arundo donax.</title>
        <authorList>
            <person name="Barrero R.A."/>
            <person name="Guerrero F.D."/>
            <person name="Moolhuijzen P."/>
            <person name="Goolsby J.A."/>
            <person name="Tidwell J."/>
            <person name="Bellgard S.E."/>
            <person name="Bellgard M.I."/>
        </authorList>
    </citation>
    <scope>NUCLEOTIDE SEQUENCE</scope>
    <source>
        <tissue evidence="1">Shoot tissue taken approximately 20 cm above the soil surface</tissue>
    </source>
</reference>
<organism evidence="1">
    <name type="scientific">Arundo donax</name>
    <name type="common">Giant reed</name>
    <name type="synonym">Donax arundinaceus</name>
    <dbReference type="NCBI Taxonomy" id="35708"/>
    <lineage>
        <taxon>Eukaryota</taxon>
        <taxon>Viridiplantae</taxon>
        <taxon>Streptophyta</taxon>
        <taxon>Embryophyta</taxon>
        <taxon>Tracheophyta</taxon>
        <taxon>Spermatophyta</taxon>
        <taxon>Magnoliopsida</taxon>
        <taxon>Liliopsida</taxon>
        <taxon>Poales</taxon>
        <taxon>Poaceae</taxon>
        <taxon>PACMAD clade</taxon>
        <taxon>Arundinoideae</taxon>
        <taxon>Arundineae</taxon>
        <taxon>Arundo</taxon>
    </lineage>
</organism>
<name>A0A0A8XRF6_ARUDO</name>
<dbReference type="AlphaFoldDB" id="A0A0A8XRF6"/>
<protein>
    <submittedName>
        <fullName evidence="1">Uncharacterized protein</fullName>
    </submittedName>
</protein>
<sequence>MWSGLSVLSASVRGPNVFKKCSTSVRLLERHFLLVGLEPSKGFRVVHDPGTH</sequence>
<accession>A0A0A8XRF6</accession>
<proteinExistence type="predicted"/>
<evidence type="ECO:0000313" key="1">
    <source>
        <dbReference type="EMBL" id="JAD14312.1"/>
    </source>
</evidence>
<dbReference type="EMBL" id="GBRH01283583">
    <property type="protein sequence ID" value="JAD14312.1"/>
    <property type="molecule type" value="Transcribed_RNA"/>
</dbReference>
<reference evidence="1" key="1">
    <citation type="submission" date="2014-09" db="EMBL/GenBank/DDBJ databases">
        <authorList>
            <person name="Magalhaes I.L.F."/>
            <person name="Oliveira U."/>
            <person name="Santos F.R."/>
            <person name="Vidigal T.H.D.A."/>
            <person name="Brescovit A.D."/>
            <person name="Santos A.J."/>
        </authorList>
    </citation>
    <scope>NUCLEOTIDE SEQUENCE</scope>
    <source>
        <tissue evidence="1">Shoot tissue taken approximately 20 cm above the soil surface</tissue>
    </source>
</reference>